<evidence type="ECO:0000256" key="2">
    <source>
        <dbReference type="ARBA" id="ARBA00022723"/>
    </source>
</evidence>
<dbReference type="EC" id="5.3.1.15" evidence="8"/>
<dbReference type="InterPro" id="IPR014710">
    <property type="entry name" value="RmlC-like_jellyroll"/>
</dbReference>
<dbReference type="AlphaFoldDB" id="A0A6J7CFQ8"/>
<evidence type="ECO:0000256" key="6">
    <source>
        <dbReference type="ARBA" id="ARBA00044907"/>
    </source>
</evidence>
<dbReference type="Pfam" id="PF07385">
    <property type="entry name" value="Lyx_isomer"/>
    <property type="match status" value="1"/>
</dbReference>
<evidence type="ECO:0000256" key="1">
    <source>
        <dbReference type="ARBA" id="ARBA00001936"/>
    </source>
</evidence>
<comment type="cofactor">
    <cofactor evidence="1">
        <name>Mn(2+)</name>
        <dbReference type="ChEBI" id="CHEBI:29035"/>
    </cofactor>
</comment>
<gene>
    <name evidence="9" type="ORF">UFOPK3342_00086</name>
</gene>
<dbReference type="EMBL" id="CAFBLH010000001">
    <property type="protein sequence ID" value="CAB4855628.1"/>
    <property type="molecule type" value="Genomic_DNA"/>
</dbReference>
<sequence length="183" mass="20846">MATTRKEFEERQAWTANQLRAAGYPLTDDEERRIEVADFGLGEIDHFGIQLITYINTERVCSKDIVMKPWQICPEHLHPNVGTELGKEETFRCRKGLVYLYVQGEPTNSPSHRLRADDEGKVSVFHEVVLKPGDQYTIFPNSLHWFQAGEEGCIVTEFSTSSTDGSDIFTDKEIIRAPKVPTQ</sequence>
<dbReference type="SUPFAM" id="SSF51182">
    <property type="entry name" value="RmlC-like cupins"/>
    <property type="match status" value="1"/>
</dbReference>
<accession>A0A6J7CFQ8</accession>
<dbReference type="Gene3D" id="2.60.120.10">
    <property type="entry name" value="Jelly Rolls"/>
    <property type="match status" value="1"/>
</dbReference>
<evidence type="ECO:0000256" key="5">
    <source>
        <dbReference type="ARBA" id="ARBA00023277"/>
    </source>
</evidence>
<protein>
    <recommendedName>
        <fullName evidence="8">D-lyxose ketol-isomerase</fullName>
        <ecNumber evidence="8">5.3.1.15</ecNumber>
    </recommendedName>
</protein>
<dbReference type="CDD" id="cd20308">
    <property type="entry name" value="cupin_YdaE"/>
    <property type="match status" value="1"/>
</dbReference>
<comment type="similarity">
    <text evidence="7">Belongs to the D-lyxose ketol-isomerase family.</text>
</comment>
<evidence type="ECO:0000256" key="7">
    <source>
        <dbReference type="ARBA" id="ARBA00044951"/>
    </source>
</evidence>
<keyword evidence="5" id="KW-0119">Carbohydrate metabolism</keyword>
<keyword evidence="3" id="KW-0464">Manganese</keyword>
<evidence type="ECO:0000256" key="8">
    <source>
        <dbReference type="ARBA" id="ARBA00044972"/>
    </source>
</evidence>
<evidence type="ECO:0000256" key="3">
    <source>
        <dbReference type="ARBA" id="ARBA00023211"/>
    </source>
</evidence>
<dbReference type="GO" id="GO:0016853">
    <property type="term" value="F:isomerase activity"/>
    <property type="evidence" value="ECO:0007669"/>
    <property type="project" value="UniProtKB-KW"/>
</dbReference>
<keyword evidence="2" id="KW-0479">Metal-binding</keyword>
<dbReference type="InterPro" id="IPR010864">
    <property type="entry name" value="D-lyxose_isomer"/>
</dbReference>
<comment type="catalytic activity">
    <reaction evidence="6">
        <text>D-lyxose = D-xylulose</text>
        <dbReference type="Rhea" id="RHEA:14201"/>
        <dbReference type="ChEBI" id="CHEBI:16789"/>
        <dbReference type="ChEBI" id="CHEBI:17140"/>
        <dbReference type="EC" id="5.3.1.15"/>
    </reaction>
</comment>
<proteinExistence type="inferred from homology"/>
<keyword evidence="4" id="KW-0413">Isomerase</keyword>
<organism evidence="9">
    <name type="scientific">freshwater metagenome</name>
    <dbReference type="NCBI Taxonomy" id="449393"/>
    <lineage>
        <taxon>unclassified sequences</taxon>
        <taxon>metagenomes</taxon>
        <taxon>ecological metagenomes</taxon>
    </lineage>
</organism>
<evidence type="ECO:0000256" key="4">
    <source>
        <dbReference type="ARBA" id="ARBA00023235"/>
    </source>
</evidence>
<name>A0A6J7CFQ8_9ZZZZ</name>
<reference evidence="9" key="1">
    <citation type="submission" date="2020-05" db="EMBL/GenBank/DDBJ databases">
        <authorList>
            <person name="Chiriac C."/>
            <person name="Salcher M."/>
            <person name="Ghai R."/>
            <person name="Kavagutti S V."/>
        </authorList>
    </citation>
    <scope>NUCLEOTIDE SEQUENCE</scope>
</reference>
<dbReference type="GO" id="GO:0046872">
    <property type="term" value="F:metal ion binding"/>
    <property type="evidence" value="ECO:0007669"/>
    <property type="project" value="UniProtKB-KW"/>
</dbReference>
<dbReference type="InterPro" id="IPR011051">
    <property type="entry name" value="RmlC_Cupin_sf"/>
</dbReference>
<evidence type="ECO:0000313" key="9">
    <source>
        <dbReference type="EMBL" id="CAB4855628.1"/>
    </source>
</evidence>